<protein>
    <submittedName>
        <fullName evidence="3">Hexosyltransferase</fullName>
    </submittedName>
</protein>
<name>A0A0C5C7L8_9ARCH</name>
<organism evidence="3 4">
    <name type="scientific">Nitrosopumilus piranensis</name>
    <dbReference type="NCBI Taxonomy" id="1582439"/>
    <lineage>
        <taxon>Archaea</taxon>
        <taxon>Nitrososphaerota</taxon>
        <taxon>Nitrososphaeria</taxon>
        <taxon>Nitrosopumilales</taxon>
        <taxon>Nitrosopumilaceae</taxon>
        <taxon>Nitrosopumilus</taxon>
    </lineage>
</organism>
<dbReference type="PANTHER" id="PTHR46401">
    <property type="entry name" value="GLYCOSYLTRANSFERASE WBBK-RELATED"/>
    <property type="match status" value="1"/>
</dbReference>
<dbReference type="Pfam" id="PF00534">
    <property type="entry name" value="Glycos_transf_1"/>
    <property type="match status" value="1"/>
</dbReference>
<dbReference type="InterPro" id="IPR001296">
    <property type="entry name" value="Glyco_trans_1"/>
</dbReference>
<dbReference type="AlphaFoldDB" id="A0A0C5C7L8"/>
<dbReference type="KEGG" id="nid:NPIRD3C_0023"/>
<dbReference type="CDD" id="cd03801">
    <property type="entry name" value="GT4_PimA-like"/>
    <property type="match status" value="1"/>
</dbReference>
<dbReference type="PANTHER" id="PTHR46401:SF2">
    <property type="entry name" value="GLYCOSYLTRANSFERASE WBBK-RELATED"/>
    <property type="match status" value="1"/>
</dbReference>
<dbReference type="HOGENOM" id="CLU_031620_0_0_2"/>
<dbReference type="PATRIC" id="fig|1582439.9.peg.24"/>
<dbReference type="SUPFAM" id="SSF53756">
    <property type="entry name" value="UDP-Glycosyltransferase/glycogen phosphorylase"/>
    <property type="match status" value="1"/>
</dbReference>
<reference evidence="3 4" key="2">
    <citation type="journal article" date="2016" name="ISME J.">
        <title>Physiological and genomic characterization of two novel marine thaumarchaeal strains indicates niche differentiation.</title>
        <authorList>
            <person name="Bayer B."/>
            <person name="Vojvoda J."/>
            <person name="Offre P."/>
            <person name="Alves R.J."/>
            <person name="Elisabeth N.H."/>
            <person name="Garcia J.A."/>
            <person name="Volland J.M."/>
            <person name="Srivastava A."/>
            <person name="Schleper C."/>
            <person name="Herndl G.J."/>
        </authorList>
    </citation>
    <scope>NUCLEOTIDE SEQUENCE [LARGE SCALE GENOMIC DNA]</scope>
    <source>
        <strain evidence="3 4">D3C</strain>
    </source>
</reference>
<sequence length="391" mass="45194">MTFSQKIIFVIPWYGKDATGGAEIQCKTLAEHLRDSGLDVEVYTTCSKQFQGEWKDDLKPGKYLENKIPVHRFRLDKRNKSLFDSINHKIISLQKISIQEEKDFFKNNINSKDLLNAIKKDSTSLFIFIPYLYGTTFFGYQIHPDRSVLIPCIHDEGYAKMNLVKEMLSKVRAISFNSLPEKQFASSLTKISQNKILGEGIDFIKKETSLQNFKEKYNLDKFILCAGRKDNQKNTSLLIDYFCTYLKKNNSDLKLVLTGKGTVDIPSQFSKNILDVFLTREELNNAYSSALFLCLPSINESFSRVIMESWTNKTPVLVNGKCSVTKHFCLESNGGLYFENYLEFEACLNYFLNNPNVSQNLGQNGFDYVKNNYDWKHIVQSYIEFFNELQK</sequence>
<dbReference type="EMBL" id="CP010868">
    <property type="protein sequence ID" value="AJM91247.1"/>
    <property type="molecule type" value="Genomic_DNA"/>
</dbReference>
<accession>A0A0C5C7L8</accession>
<evidence type="ECO:0000313" key="3">
    <source>
        <dbReference type="EMBL" id="AJM91247.1"/>
    </source>
</evidence>
<reference evidence="3 4" key="3">
    <citation type="journal article" date="2019" name="Int. J. Syst. Evol. Microbiol.">
        <title>Nitrosopumilus adriaticus sp. nov. and Nitrosopumilus piranensis sp. nov., two ammonia-oxidizing archaea from the Adriatic Sea and members of the class Nitrososphaeria.</title>
        <authorList>
            <person name="Bayer B."/>
            <person name="Vojvoda J."/>
            <person name="Reinthaler T."/>
            <person name="Reyes C."/>
            <person name="Pinto M."/>
            <person name="Herndl G.J."/>
        </authorList>
    </citation>
    <scope>NUCLEOTIDE SEQUENCE [LARGE SCALE GENOMIC DNA]</scope>
    <source>
        <strain evidence="3 4">D3C</strain>
    </source>
</reference>
<dbReference type="Proteomes" id="UP000032027">
    <property type="component" value="Chromosome"/>
</dbReference>
<proteinExistence type="predicted"/>
<keyword evidence="4" id="KW-1185">Reference proteome</keyword>
<evidence type="ECO:0000259" key="2">
    <source>
        <dbReference type="Pfam" id="PF00534"/>
    </source>
</evidence>
<reference evidence="4" key="1">
    <citation type="submission" date="2015-02" db="EMBL/GenBank/DDBJ databases">
        <title>Characterization of two novel Thaumarchaeota isolated from the Northern Adriatic Sea.</title>
        <authorList>
            <person name="Bayer B."/>
            <person name="Vojvoda J."/>
            <person name="Offre P."/>
            <person name="Srivastava A."/>
            <person name="Elisabeth N."/>
            <person name="Garcia J.A.L."/>
            <person name="Schleper C."/>
            <person name="Herndl G.J."/>
        </authorList>
    </citation>
    <scope>NUCLEOTIDE SEQUENCE [LARGE SCALE GENOMIC DNA]</scope>
    <source>
        <strain evidence="4">D3C</strain>
    </source>
</reference>
<dbReference type="RefSeq" id="WP_148702278.1">
    <property type="nucleotide sequence ID" value="NZ_CP010868.1"/>
</dbReference>
<evidence type="ECO:0000313" key="4">
    <source>
        <dbReference type="Proteomes" id="UP000032027"/>
    </source>
</evidence>
<evidence type="ECO:0000256" key="1">
    <source>
        <dbReference type="ARBA" id="ARBA00022679"/>
    </source>
</evidence>
<dbReference type="STRING" id="1582439.NPIRD3C_0023"/>
<dbReference type="GO" id="GO:0016757">
    <property type="term" value="F:glycosyltransferase activity"/>
    <property type="evidence" value="ECO:0007669"/>
    <property type="project" value="InterPro"/>
</dbReference>
<dbReference type="GeneID" id="41599198"/>
<gene>
    <name evidence="3" type="ORF">NPIRD3C_0023</name>
</gene>
<dbReference type="Gene3D" id="3.40.50.2000">
    <property type="entry name" value="Glycogen Phosphorylase B"/>
    <property type="match status" value="2"/>
</dbReference>
<feature type="domain" description="Glycosyl transferase family 1" evidence="2">
    <location>
        <begin position="214"/>
        <end position="365"/>
    </location>
</feature>
<dbReference type="OrthoDB" id="132546at2157"/>
<keyword evidence="1 3" id="KW-0808">Transferase</keyword>